<reference evidence="8" key="1">
    <citation type="submission" date="2020-10" db="EMBL/GenBank/DDBJ databases">
        <authorList>
            <person name="Gilroy R."/>
        </authorList>
    </citation>
    <scope>NUCLEOTIDE SEQUENCE</scope>
    <source>
        <strain evidence="8">B1-8020</strain>
    </source>
</reference>
<evidence type="ECO:0000256" key="3">
    <source>
        <dbReference type="ARBA" id="ARBA00012663"/>
    </source>
</evidence>
<comment type="caution">
    <text evidence="8">The sequence shown here is derived from an EMBL/GenBank/DDBJ whole genome shotgun (WGS) entry which is preliminary data.</text>
</comment>
<dbReference type="GO" id="GO:0030203">
    <property type="term" value="P:glycosaminoglycan metabolic process"/>
    <property type="evidence" value="ECO:0007669"/>
    <property type="project" value="TreeGrafter"/>
</dbReference>
<dbReference type="SUPFAM" id="SSF51445">
    <property type="entry name" value="(Trans)glycosidases"/>
    <property type="match status" value="1"/>
</dbReference>
<dbReference type="SUPFAM" id="SSF49785">
    <property type="entry name" value="Galactose-binding domain-like"/>
    <property type="match status" value="1"/>
</dbReference>
<dbReference type="AlphaFoldDB" id="A0A9D9IKG3"/>
<gene>
    <name evidence="8" type="ORF">IAB81_07605</name>
</gene>
<evidence type="ECO:0000256" key="5">
    <source>
        <dbReference type="ARBA" id="ARBA00023295"/>
    </source>
</evidence>
<dbReference type="EMBL" id="JADIMA010000074">
    <property type="protein sequence ID" value="MBO8473473.1"/>
    <property type="molecule type" value="Genomic_DNA"/>
</dbReference>
<dbReference type="InterPro" id="IPR025705">
    <property type="entry name" value="Beta_hexosaminidase_sua/sub"/>
</dbReference>
<evidence type="ECO:0000256" key="6">
    <source>
        <dbReference type="PIRSR" id="PIRSR625705-1"/>
    </source>
</evidence>
<dbReference type="InterPro" id="IPR017853">
    <property type="entry name" value="GH"/>
</dbReference>
<dbReference type="Gene3D" id="3.20.20.80">
    <property type="entry name" value="Glycosidases"/>
    <property type="match status" value="1"/>
</dbReference>
<proteinExistence type="inferred from homology"/>
<dbReference type="InterPro" id="IPR029018">
    <property type="entry name" value="Hex-like_dom2"/>
</dbReference>
<dbReference type="EC" id="3.2.1.52" evidence="3"/>
<keyword evidence="5" id="KW-0326">Glycosidase</keyword>
<feature type="domain" description="F5/8 type C" evidence="7">
    <location>
        <begin position="693"/>
        <end position="781"/>
    </location>
</feature>
<comment type="similarity">
    <text evidence="2">Belongs to the glycosyl hydrolase 20 family.</text>
</comment>
<evidence type="ECO:0000256" key="1">
    <source>
        <dbReference type="ARBA" id="ARBA00001231"/>
    </source>
</evidence>
<dbReference type="InterPro" id="IPR015883">
    <property type="entry name" value="Glyco_hydro_20_cat"/>
</dbReference>
<dbReference type="SUPFAM" id="SSF55545">
    <property type="entry name" value="beta-N-acetylhexosaminidase-like domain"/>
    <property type="match status" value="1"/>
</dbReference>
<dbReference type="Pfam" id="PF00754">
    <property type="entry name" value="F5_F8_type_C"/>
    <property type="match status" value="1"/>
</dbReference>
<evidence type="ECO:0000256" key="2">
    <source>
        <dbReference type="ARBA" id="ARBA00006285"/>
    </source>
</evidence>
<keyword evidence="4" id="KW-0378">Hydrolase</keyword>
<feature type="active site" description="Proton donor" evidence="6">
    <location>
        <position position="360"/>
    </location>
</feature>
<evidence type="ECO:0000313" key="8">
    <source>
        <dbReference type="EMBL" id="MBO8473473.1"/>
    </source>
</evidence>
<dbReference type="InterPro" id="IPR008979">
    <property type="entry name" value="Galactose-bd-like_sf"/>
</dbReference>
<organism evidence="8 9">
    <name type="scientific">Candidatus Merdivivens pullicola</name>
    <dbReference type="NCBI Taxonomy" id="2840872"/>
    <lineage>
        <taxon>Bacteria</taxon>
        <taxon>Pseudomonadati</taxon>
        <taxon>Bacteroidota</taxon>
        <taxon>Bacteroidia</taxon>
        <taxon>Bacteroidales</taxon>
        <taxon>Muribaculaceae</taxon>
        <taxon>Muribaculaceae incertae sedis</taxon>
        <taxon>Candidatus Merdivivens</taxon>
    </lineage>
</organism>
<dbReference type="Proteomes" id="UP000823604">
    <property type="component" value="Unassembled WGS sequence"/>
</dbReference>
<dbReference type="PRINTS" id="PR00738">
    <property type="entry name" value="GLHYDRLASE20"/>
</dbReference>
<dbReference type="InterPro" id="IPR015882">
    <property type="entry name" value="HEX_bac_N"/>
</dbReference>
<dbReference type="GO" id="GO:0005975">
    <property type="term" value="P:carbohydrate metabolic process"/>
    <property type="evidence" value="ECO:0007669"/>
    <property type="project" value="InterPro"/>
</dbReference>
<dbReference type="Gene3D" id="3.30.379.10">
    <property type="entry name" value="Chitobiase/beta-hexosaminidase domain 2-like"/>
    <property type="match status" value="1"/>
</dbReference>
<accession>A0A9D9IKG3</accession>
<evidence type="ECO:0000259" key="7">
    <source>
        <dbReference type="PROSITE" id="PS50022"/>
    </source>
</evidence>
<reference evidence="8" key="2">
    <citation type="journal article" date="2021" name="PeerJ">
        <title>Extensive microbial diversity within the chicken gut microbiome revealed by metagenomics and culture.</title>
        <authorList>
            <person name="Gilroy R."/>
            <person name="Ravi A."/>
            <person name="Getino M."/>
            <person name="Pursley I."/>
            <person name="Horton D.L."/>
            <person name="Alikhan N.F."/>
            <person name="Baker D."/>
            <person name="Gharbi K."/>
            <person name="Hall N."/>
            <person name="Watson M."/>
            <person name="Adriaenssens E.M."/>
            <person name="Foster-Nyarko E."/>
            <person name="Jarju S."/>
            <person name="Secka A."/>
            <person name="Antonio M."/>
            <person name="Oren A."/>
            <person name="Chaudhuri R.R."/>
            <person name="La Ragione R."/>
            <person name="Hildebrand F."/>
            <person name="Pallen M.J."/>
        </authorList>
    </citation>
    <scope>NUCLEOTIDE SEQUENCE</scope>
    <source>
        <strain evidence="8">B1-8020</strain>
    </source>
</reference>
<dbReference type="GO" id="GO:0016020">
    <property type="term" value="C:membrane"/>
    <property type="evidence" value="ECO:0007669"/>
    <property type="project" value="TreeGrafter"/>
</dbReference>
<evidence type="ECO:0000256" key="4">
    <source>
        <dbReference type="ARBA" id="ARBA00022801"/>
    </source>
</evidence>
<evidence type="ECO:0000313" key="9">
    <source>
        <dbReference type="Proteomes" id="UP000823604"/>
    </source>
</evidence>
<dbReference type="Pfam" id="PF13287">
    <property type="entry name" value="Fn3_assoc"/>
    <property type="match status" value="1"/>
</dbReference>
<dbReference type="GO" id="GO:0004563">
    <property type="term" value="F:beta-N-acetylhexosaminidase activity"/>
    <property type="evidence" value="ECO:0007669"/>
    <property type="project" value="UniProtKB-EC"/>
</dbReference>
<dbReference type="Gene3D" id="2.60.120.260">
    <property type="entry name" value="Galactose-binding domain-like"/>
    <property type="match status" value="1"/>
</dbReference>
<dbReference type="InterPro" id="IPR000421">
    <property type="entry name" value="FA58C"/>
</dbReference>
<dbReference type="PANTHER" id="PTHR22600">
    <property type="entry name" value="BETA-HEXOSAMINIDASE"/>
    <property type="match status" value="1"/>
</dbReference>
<comment type="catalytic activity">
    <reaction evidence="1">
        <text>Hydrolysis of terminal non-reducing N-acetyl-D-hexosamine residues in N-acetyl-beta-D-hexosaminides.</text>
        <dbReference type="EC" id="3.2.1.52"/>
    </reaction>
</comment>
<dbReference type="PANTHER" id="PTHR22600:SF57">
    <property type="entry name" value="BETA-N-ACETYLHEXOSAMINIDASE"/>
    <property type="match status" value="1"/>
</dbReference>
<dbReference type="InterPro" id="IPR026876">
    <property type="entry name" value="Fn3_assoc_repeat"/>
</dbReference>
<dbReference type="CDD" id="cd06563">
    <property type="entry name" value="GH20_chitobiase-like"/>
    <property type="match status" value="1"/>
</dbReference>
<protein>
    <recommendedName>
        <fullName evidence="3">beta-N-acetylhexosaminidase</fullName>
        <ecNumber evidence="3">3.2.1.52</ecNumber>
    </recommendedName>
</protein>
<dbReference type="Pfam" id="PF02838">
    <property type="entry name" value="Glyco_hydro_20b"/>
    <property type="match status" value="1"/>
</dbReference>
<dbReference type="PROSITE" id="PS50022">
    <property type="entry name" value="FA58C_3"/>
    <property type="match status" value="1"/>
</dbReference>
<name>A0A9D9IKG3_9BACT</name>
<sequence length="810" mass="90961">MRKLFNFLILALLCVGCTKEAVVESYEIVPEPLSVEMGGGYYTLDKSCVIVYGNGDENPDINADMARNASFLQHYLLEDTGIELKVRPSSEISQGCVISLELEPYEGERLSHGDSSRVADSYELEISDGRIAIRGYSPAGVFYGIQTLRKIISVPCADDGKPYASGAFTHLKVKIACGTVKDMPRFQYRGMHLDVARHMFPLDFIKRYIDLLALHNINVFHWHISDDQGWRIEIKSRPELTEKGAYRSGTVIRKEWGTSDSIPYGGYYTQQEAREIVKYAAERYITVIPEIDMPGHMLAALTAYPELGCTGGPYEVWTRWGVADDVLCVGKDETFDFLEDVFTEIMDIFPSKYIHIGGDECPKIRWESCPVCQAKIKELGLKDDAEHTAEEKLQSYAVERIERFINSKGRSIIGWDEILEGGLAPNATVMSWTGTEGGRLAAHMGHDVIMVPASYFYLNFHQSDDVEHEPFGIGGYVPIEKTYSFDPIPDDLKGTEKAKHIIGVQANLWTEYIKTTEHAEYMLLPRLAAVSEVQWSAPENRDFDDFSVRLRNLVPLYDLYGCNYALRIYDVRDRIKPEPESGKIQVSLYTMMGGKDIYYTLDGSSPLDVSTKSASVADSALRYEKPLVIDSDCVLRAVSFSEKGISREYVKEFTVNKATARKIESLVPVSRGGGVEILVNGVRGKFNYESPEWIAYYADDMKVLIDLGSETEISKVAFDVLVSKADWIFDAREIMVEVSSDGENYAVAASKELKPLSEDSEDGVKVHELSFAPLKARYVRLTVKPEYSIPDWHSGKGNPSFVFIDEISVN</sequence>
<dbReference type="Pfam" id="PF00728">
    <property type="entry name" value="Glyco_hydro_20"/>
    <property type="match status" value="1"/>
</dbReference>